<evidence type="ECO:0000256" key="6">
    <source>
        <dbReference type="ARBA" id="ARBA00023274"/>
    </source>
</evidence>
<dbReference type="SMART" id="SM01387">
    <property type="entry name" value="Ribosomal_S15"/>
    <property type="match status" value="1"/>
</dbReference>
<comment type="similarity">
    <text evidence="2 9">Belongs to the universal ribosomal protein uS15 family.</text>
</comment>
<accession>A0A9N6ZGM0</accession>
<evidence type="ECO:0000313" key="11">
    <source>
        <dbReference type="EMBL" id="CAG4642636.1"/>
    </source>
</evidence>
<dbReference type="PANTHER" id="PTHR46685:SF1">
    <property type="entry name" value="SMALL RIBOSOMAL SUBUNIT PROTEIN US15M"/>
    <property type="match status" value="1"/>
</dbReference>
<evidence type="ECO:0000256" key="3">
    <source>
        <dbReference type="ARBA" id="ARBA00022946"/>
    </source>
</evidence>
<dbReference type="GO" id="GO:0003735">
    <property type="term" value="F:structural constituent of ribosome"/>
    <property type="evidence" value="ECO:0007669"/>
    <property type="project" value="InterPro"/>
</dbReference>
<name>A0A9N6ZGM0_9CRUS</name>
<keyword evidence="3" id="KW-0809">Transit peptide</keyword>
<feature type="coiled-coil region" evidence="10">
    <location>
        <begin position="190"/>
        <end position="225"/>
    </location>
</feature>
<keyword evidence="10" id="KW-0175">Coiled coil</keyword>
<dbReference type="GO" id="GO:0032543">
    <property type="term" value="P:mitochondrial translation"/>
    <property type="evidence" value="ECO:0007669"/>
    <property type="project" value="TreeGrafter"/>
</dbReference>
<reference evidence="11" key="1">
    <citation type="submission" date="2021-04" db="EMBL/GenBank/DDBJ databases">
        <authorList>
            <person name="Cornetti L."/>
        </authorList>
    </citation>
    <scope>NUCLEOTIDE SEQUENCE</scope>
</reference>
<dbReference type="PANTHER" id="PTHR46685">
    <property type="entry name" value="28S RIBOSOMAL PROTEIN S15, MITOCHONDRIAL"/>
    <property type="match status" value="1"/>
</dbReference>
<evidence type="ECO:0000256" key="2">
    <source>
        <dbReference type="ARBA" id="ARBA00008434"/>
    </source>
</evidence>
<keyword evidence="6 9" id="KW-0687">Ribonucleoprotein</keyword>
<dbReference type="GO" id="GO:0003723">
    <property type="term" value="F:RNA binding"/>
    <property type="evidence" value="ECO:0007669"/>
    <property type="project" value="TreeGrafter"/>
</dbReference>
<keyword evidence="5" id="KW-0496">Mitochondrion</keyword>
<dbReference type="EMBL" id="OC985981">
    <property type="protein sequence ID" value="CAG4642636.1"/>
    <property type="molecule type" value="Genomic_DNA"/>
</dbReference>
<evidence type="ECO:0000256" key="9">
    <source>
        <dbReference type="RuleBase" id="RU003919"/>
    </source>
</evidence>
<keyword evidence="4 9" id="KW-0689">Ribosomal protein</keyword>
<evidence type="ECO:0000256" key="10">
    <source>
        <dbReference type="SAM" id="Coils"/>
    </source>
</evidence>
<proteinExistence type="inferred from homology"/>
<dbReference type="SUPFAM" id="SSF47060">
    <property type="entry name" value="S15/NS1 RNA-binding domain"/>
    <property type="match status" value="1"/>
</dbReference>
<dbReference type="Gene3D" id="1.10.287.10">
    <property type="entry name" value="S15/NS1, RNA-binding"/>
    <property type="match status" value="1"/>
</dbReference>
<protein>
    <recommendedName>
        <fullName evidence="7">Small ribosomal subunit protein uS15m</fullName>
    </recommendedName>
    <alternativeName>
        <fullName evidence="8">28S ribosomal protein S15, mitochondrial</fullName>
    </alternativeName>
</protein>
<dbReference type="InterPro" id="IPR009068">
    <property type="entry name" value="uS15_NS1_RNA-bd_sf"/>
</dbReference>
<organism evidence="11">
    <name type="scientific">Evadne anonyx</name>
    <dbReference type="NCBI Taxonomy" id="141404"/>
    <lineage>
        <taxon>Eukaryota</taxon>
        <taxon>Metazoa</taxon>
        <taxon>Ecdysozoa</taxon>
        <taxon>Arthropoda</taxon>
        <taxon>Crustacea</taxon>
        <taxon>Branchiopoda</taxon>
        <taxon>Diplostraca</taxon>
        <taxon>Cladocera</taxon>
        <taxon>Onychopoda</taxon>
        <taxon>Podonidae</taxon>
        <taxon>Evadne</taxon>
    </lineage>
</organism>
<dbReference type="AlphaFoldDB" id="A0A9N6ZGM0"/>
<evidence type="ECO:0000256" key="8">
    <source>
        <dbReference type="ARBA" id="ARBA00035528"/>
    </source>
</evidence>
<dbReference type="InterPro" id="IPR000589">
    <property type="entry name" value="Ribosomal_uS15"/>
</dbReference>
<dbReference type="GO" id="GO:0005763">
    <property type="term" value="C:mitochondrial small ribosomal subunit"/>
    <property type="evidence" value="ECO:0007669"/>
    <property type="project" value="TreeGrafter"/>
</dbReference>
<dbReference type="Pfam" id="PF00312">
    <property type="entry name" value="Ribosomal_S15"/>
    <property type="match status" value="1"/>
</dbReference>
<sequence>MTRKYKSEVNIEWCPPPRICITDPKKSGDRSPIPNVDLNRPQYRLQNVNDIQEISPLVRKLASLEFAQRKKHVQVMKIDALKEVQRHDLDHASMESTIACLTIRIRNLQKHFSVYKYDKVAKVGLKEKIEQRNCMLRQLRRMDYKRYEWLMEKLDLVFYAKPNPIGQVTRKGSMLKLTKIYCDNIREDRLETYKKELAEQKLKFIEEKKEKLAWIEKEERELSELIAKK</sequence>
<evidence type="ECO:0000256" key="4">
    <source>
        <dbReference type="ARBA" id="ARBA00022980"/>
    </source>
</evidence>
<gene>
    <name evidence="11" type="primary">EOG090X09BQ</name>
</gene>
<evidence type="ECO:0000256" key="1">
    <source>
        <dbReference type="ARBA" id="ARBA00004173"/>
    </source>
</evidence>
<dbReference type="InterPro" id="IPR052137">
    <property type="entry name" value="uS15_ribosomal"/>
</dbReference>
<evidence type="ECO:0000256" key="5">
    <source>
        <dbReference type="ARBA" id="ARBA00023128"/>
    </source>
</evidence>
<comment type="subcellular location">
    <subcellularLocation>
        <location evidence="1">Mitochondrion</location>
    </subcellularLocation>
</comment>
<evidence type="ECO:0000256" key="7">
    <source>
        <dbReference type="ARBA" id="ARBA00035249"/>
    </source>
</evidence>